<dbReference type="GO" id="GO:0016746">
    <property type="term" value="F:acyltransferase activity"/>
    <property type="evidence" value="ECO:0007669"/>
    <property type="project" value="UniProtKB-KW"/>
</dbReference>
<reference evidence="4 5" key="1">
    <citation type="journal article" date="2018" name="Mol. Plant">
        <title>The genome of Artemisia annua provides insight into the evolution of Asteraceae family and artemisinin biosynthesis.</title>
        <authorList>
            <person name="Shen Q."/>
            <person name="Zhang L."/>
            <person name="Liao Z."/>
            <person name="Wang S."/>
            <person name="Yan T."/>
            <person name="Shi P."/>
            <person name="Liu M."/>
            <person name="Fu X."/>
            <person name="Pan Q."/>
            <person name="Wang Y."/>
            <person name="Lv Z."/>
            <person name="Lu X."/>
            <person name="Zhang F."/>
            <person name="Jiang W."/>
            <person name="Ma Y."/>
            <person name="Chen M."/>
            <person name="Hao X."/>
            <person name="Li L."/>
            <person name="Tang Y."/>
            <person name="Lv G."/>
            <person name="Zhou Y."/>
            <person name="Sun X."/>
            <person name="Brodelius P.E."/>
            <person name="Rose J.K.C."/>
            <person name="Tang K."/>
        </authorList>
    </citation>
    <scope>NUCLEOTIDE SEQUENCE [LARGE SCALE GENOMIC DNA]</scope>
    <source>
        <strain evidence="5">cv. Huhao1</strain>
        <tissue evidence="4">Leaf</tissue>
    </source>
</reference>
<accession>A0A2U1M731</accession>
<dbReference type="Pfam" id="PF02458">
    <property type="entry name" value="Transferase"/>
    <property type="match status" value="1"/>
</dbReference>
<gene>
    <name evidence="4" type="ORF">CTI12_AA413190</name>
</gene>
<dbReference type="PANTHER" id="PTHR31623">
    <property type="entry name" value="F21J9.9"/>
    <property type="match status" value="1"/>
</dbReference>
<proteinExistence type="inferred from homology"/>
<comment type="similarity">
    <text evidence="1">Belongs to the plant acyltransferase family.</text>
</comment>
<dbReference type="STRING" id="35608.A0A2U1M731"/>
<sequence length="435" mass="49104">MVVNVISKEIVSPSSPTPPYLRKLKLCLLDQLVPSFYIPLVLFYQSNIHKNQNISKIMSHLKNSLAKTLSRYYPLAGRMQDCATVDCNDKGVPFIIAHMSCRLNELLKNPPTDLMSDFVPFKTDCFQDNTEGLAGIQVTTFDCGGIVIGVCMHHRTTDANSMTNFIRSWADEAYMPKGDKINPDFTTASEVFPPVDSLSKEMQKTLDNHTFKEVKHVQRRYVFDKNAIASLQAKASTEALPKPSKNEALTSFIWKHMMEASRIITGSSFTSTASFTINLRPRFKPPLSNNSFGNLWWFSFGSCYLSLDGQTDLELSKLAEVVHLDSEFVDELQQPGVILDLMQEMGSGNIENLKNFSFSNWCNFGHYKIDFGLGKPVWIAYAHKNDILNNRCTFFMDSPSGIEIWMIAEEAEVSLLEKMPSFLEFASVNPSVKPY</sequence>
<keyword evidence="3" id="KW-0012">Acyltransferase</keyword>
<dbReference type="EMBL" id="PKPP01006279">
    <property type="protein sequence ID" value="PWA57040.1"/>
    <property type="molecule type" value="Genomic_DNA"/>
</dbReference>
<dbReference type="OrthoDB" id="671439at2759"/>
<keyword evidence="5" id="KW-1185">Reference proteome</keyword>
<dbReference type="Proteomes" id="UP000245207">
    <property type="component" value="Unassembled WGS sequence"/>
</dbReference>
<name>A0A2U1M731_ARTAN</name>
<dbReference type="Gene3D" id="3.30.559.10">
    <property type="entry name" value="Chloramphenicol acetyltransferase-like domain"/>
    <property type="match status" value="2"/>
</dbReference>
<keyword evidence="2" id="KW-0808">Transferase</keyword>
<dbReference type="PANTHER" id="PTHR31623:SF105">
    <property type="entry name" value="VINORINE SYNTHASE-LIKE"/>
    <property type="match status" value="1"/>
</dbReference>
<dbReference type="AlphaFoldDB" id="A0A2U1M731"/>
<dbReference type="InterPro" id="IPR023213">
    <property type="entry name" value="CAT-like_dom_sf"/>
</dbReference>
<comment type="caution">
    <text evidence="4">The sequence shown here is derived from an EMBL/GenBank/DDBJ whole genome shotgun (WGS) entry which is preliminary data.</text>
</comment>
<organism evidence="4 5">
    <name type="scientific">Artemisia annua</name>
    <name type="common">Sweet wormwood</name>
    <dbReference type="NCBI Taxonomy" id="35608"/>
    <lineage>
        <taxon>Eukaryota</taxon>
        <taxon>Viridiplantae</taxon>
        <taxon>Streptophyta</taxon>
        <taxon>Embryophyta</taxon>
        <taxon>Tracheophyta</taxon>
        <taxon>Spermatophyta</taxon>
        <taxon>Magnoliopsida</taxon>
        <taxon>eudicotyledons</taxon>
        <taxon>Gunneridae</taxon>
        <taxon>Pentapetalae</taxon>
        <taxon>asterids</taxon>
        <taxon>campanulids</taxon>
        <taxon>Asterales</taxon>
        <taxon>Asteraceae</taxon>
        <taxon>Asteroideae</taxon>
        <taxon>Anthemideae</taxon>
        <taxon>Artemisiinae</taxon>
        <taxon>Artemisia</taxon>
    </lineage>
</organism>
<evidence type="ECO:0000256" key="3">
    <source>
        <dbReference type="ARBA" id="ARBA00023315"/>
    </source>
</evidence>
<evidence type="ECO:0000256" key="1">
    <source>
        <dbReference type="ARBA" id="ARBA00009861"/>
    </source>
</evidence>
<protein>
    <submittedName>
        <fullName evidence="4">Vinorine synthase</fullName>
    </submittedName>
</protein>
<evidence type="ECO:0000313" key="4">
    <source>
        <dbReference type="EMBL" id="PWA57040.1"/>
    </source>
</evidence>
<evidence type="ECO:0000313" key="5">
    <source>
        <dbReference type="Proteomes" id="UP000245207"/>
    </source>
</evidence>
<evidence type="ECO:0000256" key="2">
    <source>
        <dbReference type="ARBA" id="ARBA00022679"/>
    </source>
</evidence>